<proteinExistence type="predicted"/>
<keyword evidence="4 5" id="KW-0472">Membrane</keyword>
<dbReference type="SUPFAM" id="SSF81321">
    <property type="entry name" value="Family A G protein-coupled receptor-like"/>
    <property type="match status" value="1"/>
</dbReference>
<keyword evidence="8" id="KW-1185">Reference proteome</keyword>
<dbReference type="GO" id="GO:0004930">
    <property type="term" value="F:G protein-coupled receptor activity"/>
    <property type="evidence" value="ECO:0007669"/>
    <property type="project" value="InterPro"/>
</dbReference>
<feature type="domain" description="G-protein coupled receptors family 1 profile" evidence="6">
    <location>
        <begin position="64"/>
        <end position="98"/>
    </location>
</feature>
<dbReference type="GO" id="GO:0016020">
    <property type="term" value="C:membrane"/>
    <property type="evidence" value="ECO:0007669"/>
    <property type="project" value="UniProtKB-SubCell"/>
</dbReference>
<evidence type="ECO:0000256" key="2">
    <source>
        <dbReference type="ARBA" id="ARBA00022692"/>
    </source>
</evidence>
<evidence type="ECO:0000256" key="1">
    <source>
        <dbReference type="ARBA" id="ARBA00004370"/>
    </source>
</evidence>
<dbReference type="InterPro" id="IPR000276">
    <property type="entry name" value="GPCR_Rhodpsn"/>
</dbReference>
<evidence type="ECO:0000313" key="8">
    <source>
        <dbReference type="Proteomes" id="UP001497482"/>
    </source>
</evidence>
<protein>
    <recommendedName>
        <fullName evidence="6">G-protein coupled receptors family 1 profile domain-containing protein</fullName>
    </recommendedName>
</protein>
<feature type="transmembrane region" description="Helical" evidence="5">
    <location>
        <begin position="85"/>
        <end position="102"/>
    </location>
</feature>
<evidence type="ECO:0000256" key="4">
    <source>
        <dbReference type="ARBA" id="ARBA00023136"/>
    </source>
</evidence>
<dbReference type="EMBL" id="OZ035827">
    <property type="protein sequence ID" value="CAL1605589.1"/>
    <property type="molecule type" value="Genomic_DNA"/>
</dbReference>
<dbReference type="PRINTS" id="PR00237">
    <property type="entry name" value="GPCRRHODOPSN"/>
</dbReference>
<feature type="transmembrane region" description="Helical" evidence="5">
    <location>
        <begin position="50"/>
        <end position="73"/>
    </location>
</feature>
<name>A0AAV2LWZ4_KNICA</name>
<gene>
    <name evidence="7" type="ORF">KC01_LOCUS32944</name>
</gene>
<accession>A0AAV2LWZ4</accession>
<dbReference type="Proteomes" id="UP001497482">
    <property type="component" value="Chromosome 5"/>
</dbReference>
<keyword evidence="2 5" id="KW-0812">Transmembrane</keyword>
<evidence type="ECO:0000313" key="7">
    <source>
        <dbReference type="EMBL" id="CAL1605589.1"/>
    </source>
</evidence>
<dbReference type="AlphaFoldDB" id="A0AAV2LWZ4"/>
<evidence type="ECO:0000259" key="6">
    <source>
        <dbReference type="PROSITE" id="PS50262"/>
    </source>
</evidence>
<sequence>MAVVVVVEVVVEEVEVEVVVEVMVEMMVVEVEMVAVEVEVESTLRADAALGAYMFFLILTGFPINFLTLYVTLEHKKLRTPLNYILLNLAVADLFMVFWRIHHNDVYLNARLLCSRTPRLQRGRVFFATLGGEIALWSLGGPGY</sequence>
<dbReference type="Gene3D" id="1.20.1070.10">
    <property type="entry name" value="Rhodopsin 7-helix transmembrane proteins"/>
    <property type="match status" value="1"/>
</dbReference>
<dbReference type="InterPro" id="IPR017452">
    <property type="entry name" value="GPCR_Rhodpsn_7TM"/>
</dbReference>
<reference evidence="7 8" key="1">
    <citation type="submission" date="2024-04" db="EMBL/GenBank/DDBJ databases">
        <authorList>
            <person name="Waldvogel A.-M."/>
            <person name="Schoenle A."/>
        </authorList>
    </citation>
    <scope>NUCLEOTIDE SEQUENCE [LARGE SCALE GENOMIC DNA]</scope>
</reference>
<organism evidence="7 8">
    <name type="scientific">Knipowitschia caucasica</name>
    <name type="common">Caucasian dwarf goby</name>
    <name type="synonym">Pomatoschistus caucasicus</name>
    <dbReference type="NCBI Taxonomy" id="637954"/>
    <lineage>
        <taxon>Eukaryota</taxon>
        <taxon>Metazoa</taxon>
        <taxon>Chordata</taxon>
        <taxon>Craniata</taxon>
        <taxon>Vertebrata</taxon>
        <taxon>Euteleostomi</taxon>
        <taxon>Actinopterygii</taxon>
        <taxon>Neopterygii</taxon>
        <taxon>Teleostei</taxon>
        <taxon>Neoteleostei</taxon>
        <taxon>Acanthomorphata</taxon>
        <taxon>Gobiaria</taxon>
        <taxon>Gobiiformes</taxon>
        <taxon>Gobioidei</taxon>
        <taxon>Gobiidae</taxon>
        <taxon>Gobiinae</taxon>
        <taxon>Knipowitschia</taxon>
    </lineage>
</organism>
<keyword evidence="3 5" id="KW-1133">Transmembrane helix</keyword>
<evidence type="ECO:0000256" key="3">
    <source>
        <dbReference type="ARBA" id="ARBA00022989"/>
    </source>
</evidence>
<comment type="subcellular location">
    <subcellularLocation>
        <location evidence="1">Membrane</location>
    </subcellularLocation>
</comment>
<evidence type="ECO:0000256" key="5">
    <source>
        <dbReference type="SAM" id="Phobius"/>
    </source>
</evidence>
<dbReference type="PROSITE" id="PS50262">
    <property type="entry name" value="G_PROTEIN_RECEP_F1_2"/>
    <property type="match status" value="1"/>
</dbReference>